<protein>
    <submittedName>
        <fullName evidence="1">Uncharacterized protein</fullName>
    </submittedName>
</protein>
<proteinExistence type="predicted"/>
<evidence type="ECO:0000313" key="1">
    <source>
        <dbReference type="EMBL" id="KHD08424.1"/>
    </source>
</evidence>
<evidence type="ECO:0000313" key="2">
    <source>
        <dbReference type="Proteomes" id="UP000030428"/>
    </source>
</evidence>
<gene>
    <name evidence="1" type="ORF">PN36_20225</name>
</gene>
<keyword evidence="2" id="KW-1185">Reference proteome</keyword>
<name>A0A0A6PDV3_9GAMM</name>
<organism evidence="1 2">
    <name type="scientific">Candidatus Thiomargarita nelsonii</name>
    <dbReference type="NCBI Taxonomy" id="1003181"/>
    <lineage>
        <taxon>Bacteria</taxon>
        <taxon>Pseudomonadati</taxon>
        <taxon>Pseudomonadota</taxon>
        <taxon>Gammaproteobacteria</taxon>
        <taxon>Thiotrichales</taxon>
        <taxon>Thiotrichaceae</taxon>
        <taxon>Thiomargarita</taxon>
    </lineage>
</organism>
<dbReference type="EMBL" id="JSZA02000087">
    <property type="protein sequence ID" value="KHD08424.1"/>
    <property type="molecule type" value="Genomic_DNA"/>
</dbReference>
<reference evidence="1 2" key="1">
    <citation type="journal article" date="2016" name="Front. Microbiol.">
        <title>Single-Cell (Meta-)Genomics of a Dimorphic Candidatus Thiomargarita nelsonii Reveals Genomic Plasticity.</title>
        <authorList>
            <person name="Flood B.E."/>
            <person name="Fliss P."/>
            <person name="Jones D.S."/>
            <person name="Dick G.J."/>
            <person name="Jain S."/>
            <person name="Kaster A.K."/>
            <person name="Winkel M."/>
            <person name="Mussmann M."/>
            <person name="Bailey J."/>
        </authorList>
    </citation>
    <scope>NUCLEOTIDE SEQUENCE [LARGE SCALE GENOMIC DNA]</scope>
    <source>
        <strain evidence="1">Hydrate Ridge</strain>
    </source>
</reference>
<dbReference type="AlphaFoldDB" id="A0A0A6PDV3"/>
<sequence length="454" mass="53238">MLKLFNQKQSPFVTEFDVQELCNPSINFARFARGIDNVHIDVHLSPDFTKLCTRIIYELLNEHSSTKKRATDQPSLPLRNKLEILNANYASMLTATIHRASSTKNIHFVQLFQMAVIKFVLSTVRSQTDRLLHNLRKINLKDNLKKLNSFDRFAWLNKHKNNLLYRITHEVFEQIYQVESDAAIRTLCQSLLGTCWTLPEKIFSNPLLQSRDSYSPEVLMKNYVLLFEDTDNAYSLQHLSPLIDNLLDEVAYICQLELEPCRDKPFIDKDRVTNIHFSWKEVPANIDSLFNLQETQNALKNAKSHKKAALTSKLRYQRLANKMLEQTLCEVIVPILAVYETQHLYEHYAKQLKPKLLYQALCHEVELADIALKLKLLRRSYDKALSINELKYAKKRVARQAQKHEPQILIQFLTHFVSFQRDLKYYYLIHEVMESINLLFDKTSQLNNSLYEFV</sequence>
<accession>A0A0A6PDV3</accession>
<dbReference type="Proteomes" id="UP000030428">
    <property type="component" value="Unassembled WGS sequence"/>
</dbReference>
<comment type="caution">
    <text evidence="1">The sequence shown here is derived from an EMBL/GenBank/DDBJ whole genome shotgun (WGS) entry which is preliminary data.</text>
</comment>